<evidence type="ECO:0000313" key="9">
    <source>
        <dbReference type="EMBL" id="MDO7253814.1"/>
    </source>
</evidence>
<evidence type="ECO:0000256" key="2">
    <source>
        <dbReference type="ARBA" id="ARBA00005992"/>
    </source>
</evidence>
<feature type="active site" description="Proton donor/acceptor" evidence="7">
    <location>
        <position position="161"/>
    </location>
</feature>
<dbReference type="SUPFAM" id="SSF141523">
    <property type="entry name" value="L,D-transpeptidase catalytic domain-like"/>
    <property type="match status" value="1"/>
</dbReference>
<proteinExistence type="inferred from homology"/>
<dbReference type="Gene3D" id="2.40.440.10">
    <property type="entry name" value="L,D-transpeptidase catalytic domain-like"/>
    <property type="match status" value="1"/>
</dbReference>
<dbReference type="PANTHER" id="PTHR36699">
    <property type="entry name" value="LD-TRANSPEPTIDASE"/>
    <property type="match status" value="1"/>
</dbReference>
<dbReference type="AlphaFoldDB" id="A0AA90Q0A1"/>
<gene>
    <name evidence="9" type="ORF">Q5I04_07845</name>
    <name evidence="10" type="ORF">Q5I06_07950</name>
</gene>
<dbReference type="Pfam" id="PF03734">
    <property type="entry name" value="YkuD"/>
    <property type="match status" value="1"/>
</dbReference>
<keyword evidence="6 7" id="KW-0961">Cell wall biogenesis/degradation</keyword>
<dbReference type="GO" id="GO:0016740">
    <property type="term" value="F:transferase activity"/>
    <property type="evidence" value="ECO:0007669"/>
    <property type="project" value="UniProtKB-KW"/>
</dbReference>
<dbReference type="InterPro" id="IPR056203">
    <property type="entry name" value="Cds6_C"/>
</dbReference>
<evidence type="ECO:0000256" key="3">
    <source>
        <dbReference type="ARBA" id="ARBA00022679"/>
    </source>
</evidence>
<dbReference type="GO" id="GO:0071555">
    <property type="term" value="P:cell wall organization"/>
    <property type="evidence" value="ECO:0007669"/>
    <property type="project" value="UniProtKB-UniRule"/>
</dbReference>
<keyword evidence="3" id="KW-0808">Transferase</keyword>
<dbReference type="SUPFAM" id="SSF54427">
    <property type="entry name" value="NTF2-like"/>
    <property type="match status" value="1"/>
</dbReference>
<evidence type="ECO:0000256" key="6">
    <source>
        <dbReference type="ARBA" id="ARBA00023316"/>
    </source>
</evidence>
<feature type="active site" description="Nucleophile" evidence="7">
    <location>
        <position position="177"/>
    </location>
</feature>
<protein>
    <submittedName>
        <fullName evidence="10">L,D-transpeptidase family protein</fullName>
    </submittedName>
</protein>
<evidence type="ECO:0000313" key="12">
    <source>
        <dbReference type="Proteomes" id="UP001240777"/>
    </source>
</evidence>
<feature type="domain" description="L,D-TPase catalytic" evidence="8">
    <location>
        <begin position="70"/>
        <end position="201"/>
    </location>
</feature>
<comment type="caution">
    <text evidence="10">The sequence shown here is derived from an EMBL/GenBank/DDBJ whole genome shotgun (WGS) entry which is preliminary data.</text>
</comment>
<keyword evidence="12" id="KW-1185">Reference proteome</keyword>
<dbReference type="EMBL" id="JAUYZK010000014">
    <property type="protein sequence ID" value="MDP2539703.1"/>
    <property type="molecule type" value="Genomic_DNA"/>
</dbReference>
<evidence type="ECO:0000256" key="4">
    <source>
        <dbReference type="ARBA" id="ARBA00022960"/>
    </source>
</evidence>
<dbReference type="GO" id="GO:0008360">
    <property type="term" value="P:regulation of cell shape"/>
    <property type="evidence" value="ECO:0007669"/>
    <property type="project" value="UniProtKB-UniRule"/>
</dbReference>
<accession>A0AA90Q0A1</accession>
<dbReference type="PANTHER" id="PTHR36699:SF1">
    <property type="entry name" value="L,D-TRANSPEPTIDASE YAFK-RELATED"/>
    <property type="match status" value="1"/>
</dbReference>
<evidence type="ECO:0000313" key="11">
    <source>
        <dbReference type="Proteomes" id="UP001177258"/>
    </source>
</evidence>
<dbReference type="InterPro" id="IPR005490">
    <property type="entry name" value="LD_TPept_cat_dom"/>
</dbReference>
<dbReference type="Proteomes" id="UP001240777">
    <property type="component" value="Unassembled WGS sequence"/>
</dbReference>
<evidence type="ECO:0000313" key="10">
    <source>
        <dbReference type="EMBL" id="MDP2539703.1"/>
    </source>
</evidence>
<organism evidence="10 11">
    <name type="scientific">Helicobacter cappadocius</name>
    <dbReference type="NCBI Taxonomy" id="3063998"/>
    <lineage>
        <taxon>Bacteria</taxon>
        <taxon>Pseudomonadati</taxon>
        <taxon>Campylobacterota</taxon>
        <taxon>Epsilonproteobacteria</taxon>
        <taxon>Campylobacterales</taxon>
        <taxon>Helicobacteraceae</taxon>
        <taxon>Helicobacter</taxon>
    </lineage>
</organism>
<dbReference type="RefSeq" id="WP_305517652.1">
    <property type="nucleotide sequence ID" value="NZ_JAUPEV010000015.1"/>
</dbReference>
<name>A0AA90Q0A1_9HELI</name>
<evidence type="ECO:0000256" key="7">
    <source>
        <dbReference type="PROSITE-ProRule" id="PRU01373"/>
    </source>
</evidence>
<dbReference type="InterPro" id="IPR032710">
    <property type="entry name" value="NTF2-like_dom_sf"/>
</dbReference>
<comment type="similarity">
    <text evidence="2">Belongs to the YkuD family.</text>
</comment>
<reference evidence="10 12" key="1">
    <citation type="submission" date="2023-07" db="EMBL/GenBank/DDBJ databases">
        <title>Unpublished Manusciprt.</title>
        <authorList>
            <person name="Aydin F."/>
            <person name="Tarhane S."/>
            <person name="Saticioglu I.B."/>
            <person name="Karakaya E."/>
            <person name="Abay S."/>
            <person name="Guran O."/>
            <person name="Bozkurt E."/>
            <person name="Uzum N."/>
            <person name="Olgun K."/>
            <person name="Jablonski D."/>
        </authorList>
    </citation>
    <scope>NUCLEOTIDE SEQUENCE</scope>
    <source>
        <strain evidence="12">faydin-H75</strain>
        <strain evidence="10">Faydin-H76</strain>
    </source>
</reference>
<dbReference type="Pfam" id="PF24125">
    <property type="entry name" value="Cds6_C"/>
    <property type="match status" value="1"/>
</dbReference>
<dbReference type="EMBL" id="JAUPEV010000015">
    <property type="protein sequence ID" value="MDO7253814.1"/>
    <property type="molecule type" value="Genomic_DNA"/>
</dbReference>
<dbReference type="PROSITE" id="PS52029">
    <property type="entry name" value="LD_TPASE"/>
    <property type="match status" value="1"/>
</dbReference>
<dbReference type="CDD" id="cd16913">
    <property type="entry name" value="YkuD_like"/>
    <property type="match status" value="1"/>
</dbReference>
<comment type="pathway">
    <text evidence="1 7">Cell wall biogenesis; peptidoglycan biosynthesis.</text>
</comment>
<dbReference type="InterPro" id="IPR038063">
    <property type="entry name" value="Transpep_catalytic_dom"/>
</dbReference>
<reference evidence="9 11" key="3">
    <citation type="journal article" date="2024" name="Syst. Appl. Microbiol.">
        <title>Helicobacter cappadocius sp. nov., from lizards: The first psychrotrophic Helicobacter species.</title>
        <authorList>
            <person name="Aydin F."/>
            <person name="Tarhane S."/>
            <person name="Karakaya E."/>
            <person name="Abay S."/>
            <person name="Kayman T."/>
            <person name="Guran O."/>
            <person name="Bozkurt E."/>
            <person name="Uzum N."/>
            <person name="Avci A."/>
            <person name="Olgun K."/>
            <person name="Jablonski D."/>
            <person name="Guran C."/>
            <person name="Burcin Saticioglu I."/>
        </authorList>
    </citation>
    <scope>NUCLEOTIDE SEQUENCE [LARGE SCALE GENOMIC DNA]</scope>
    <source>
        <strain evidence="9">Faydin-H75</strain>
        <strain evidence="11">faydin-H76</strain>
    </source>
</reference>
<evidence type="ECO:0000256" key="5">
    <source>
        <dbReference type="ARBA" id="ARBA00022984"/>
    </source>
</evidence>
<dbReference type="GO" id="GO:0009252">
    <property type="term" value="P:peptidoglycan biosynthetic process"/>
    <property type="evidence" value="ECO:0007669"/>
    <property type="project" value="UniProtKB-KW"/>
</dbReference>
<dbReference type="GO" id="GO:0004180">
    <property type="term" value="F:carboxypeptidase activity"/>
    <property type="evidence" value="ECO:0007669"/>
    <property type="project" value="UniProtKB-ARBA"/>
</dbReference>
<reference evidence="9" key="2">
    <citation type="submission" date="2023-07" db="EMBL/GenBank/DDBJ databases">
        <authorList>
            <person name="Aydin F."/>
            <person name="Tarhane S."/>
            <person name="Saticioglu I.B."/>
            <person name="Karakaya E."/>
            <person name="Abay S."/>
            <person name="Guran O."/>
            <person name="Bozkurt E."/>
            <person name="Uzum N."/>
            <person name="Olgun K."/>
            <person name="Jablonski D."/>
        </authorList>
    </citation>
    <scope>NUCLEOTIDE SEQUENCE</scope>
    <source>
        <strain evidence="9">Faydin-H75</strain>
    </source>
</reference>
<evidence type="ECO:0000256" key="1">
    <source>
        <dbReference type="ARBA" id="ARBA00004752"/>
    </source>
</evidence>
<evidence type="ECO:0000259" key="8">
    <source>
        <dbReference type="PROSITE" id="PS52029"/>
    </source>
</evidence>
<dbReference type="Proteomes" id="UP001177258">
    <property type="component" value="Unassembled WGS sequence"/>
</dbReference>
<keyword evidence="5 7" id="KW-0573">Peptidoglycan synthesis</keyword>
<sequence length="331" mass="37866">MKFFLSISLVASCMLYGMDNQTIDIIQTYRTKGIEATKSMLENYLTQKDFWMGVLQNKDTDYGYYESVNFIFVADKSIPDLALYENDNGVLTKINQTNALVGSGKGNKKVEGDLTTPIGVYDITARLSGLNQYYGPLALVTSYPNTYDKIRKKTGYGIWIHGLPLSGNRKELNTKGCIAVENNTLSQYDKTIGNKKAILISYEQNFKPATKEELATILSDLYKWRDSWIKNDLQDYLSFYGNDFVRYDGMKINAFKDYKKRVFDKKEEKTILFSNINISPYPNEEGKNIFKISFSQDYSAFKNNKITYTSNSTKELYVSLVDGKMSILTEK</sequence>
<keyword evidence="4 7" id="KW-0133">Cell shape</keyword>